<dbReference type="RefSeq" id="WP_311581875.1">
    <property type="nucleotide sequence ID" value="NZ_JAVRFH010000054.1"/>
</dbReference>
<keyword evidence="2 4" id="KW-0808">Transferase</keyword>
<dbReference type="Gene3D" id="3.30.1050.10">
    <property type="entry name" value="SCP2 sterol-binding domain"/>
    <property type="match status" value="1"/>
</dbReference>
<feature type="active site" description="Proton acceptor; via carboxylate" evidence="4">
    <location>
        <position position="416"/>
    </location>
</feature>
<protein>
    <submittedName>
        <fullName evidence="6">GNAT family N-acetyltransferase</fullName>
    </submittedName>
</protein>
<accession>A0ABU3AYA4</accession>
<comment type="similarity">
    <text evidence="1 4">Belongs to the acetyltransferase Eis family.</text>
</comment>
<keyword evidence="3 4" id="KW-0012">Acyltransferase</keyword>
<evidence type="ECO:0000256" key="2">
    <source>
        <dbReference type="ARBA" id="ARBA00022679"/>
    </source>
</evidence>
<name>A0ABU3AYA4_9ACTN</name>
<organism evidence="6 7">
    <name type="scientific">Streptomyces lancefieldiae</name>
    <dbReference type="NCBI Taxonomy" id="3075520"/>
    <lineage>
        <taxon>Bacteria</taxon>
        <taxon>Bacillati</taxon>
        <taxon>Actinomycetota</taxon>
        <taxon>Actinomycetes</taxon>
        <taxon>Kitasatosporales</taxon>
        <taxon>Streptomycetaceae</taxon>
        <taxon>Streptomyces</taxon>
    </lineage>
</organism>
<dbReference type="Pfam" id="PF17668">
    <property type="entry name" value="Acetyltransf_17"/>
    <property type="match status" value="1"/>
</dbReference>
<evidence type="ECO:0000259" key="5">
    <source>
        <dbReference type="PROSITE" id="PS51186"/>
    </source>
</evidence>
<comment type="subunit">
    <text evidence="4">Homohexamer; trimer of dimers.</text>
</comment>
<evidence type="ECO:0000256" key="1">
    <source>
        <dbReference type="ARBA" id="ARBA00009213"/>
    </source>
</evidence>
<dbReference type="Pfam" id="PF13530">
    <property type="entry name" value="SCP2_2"/>
    <property type="match status" value="1"/>
</dbReference>
<dbReference type="InterPro" id="IPR041380">
    <property type="entry name" value="Acetyltransf_17"/>
</dbReference>
<dbReference type="InterPro" id="IPR022902">
    <property type="entry name" value="NAcTrfase_Eis"/>
</dbReference>
<feature type="domain" description="N-acetyltransferase" evidence="5">
    <location>
        <begin position="10"/>
        <end position="156"/>
    </location>
</feature>
<feature type="binding site" evidence="4">
    <location>
        <begin position="97"/>
        <end position="102"/>
    </location>
    <ligand>
        <name>acetyl-CoA</name>
        <dbReference type="ChEBI" id="CHEBI:57288"/>
    </ligand>
</feature>
<dbReference type="PANTHER" id="PTHR37817">
    <property type="entry name" value="N-ACETYLTRANSFERASE EIS"/>
    <property type="match status" value="1"/>
</dbReference>
<dbReference type="Proteomes" id="UP001180724">
    <property type="component" value="Unassembled WGS sequence"/>
</dbReference>
<dbReference type="InterPro" id="IPR051554">
    <property type="entry name" value="Acetyltransferase_Eis"/>
</dbReference>
<feature type="active site" description="Proton donor" evidence="4">
    <location>
        <position position="130"/>
    </location>
</feature>
<dbReference type="NCBIfam" id="NF002367">
    <property type="entry name" value="PRK01346.1-4"/>
    <property type="match status" value="1"/>
</dbReference>
<dbReference type="InterPro" id="IPR025559">
    <property type="entry name" value="Eis_dom"/>
</dbReference>
<dbReference type="SUPFAM" id="SSF55729">
    <property type="entry name" value="Acyl-CoA N-acyltransferases (Nat)"/>
    <property type="match status" value="1"/>
</dbReference>
<dbReference type="Gene3D" id="3.40.630.30">
    <property type="match status" value="2"/>
</dbReference>
<comment type="caution">
    <text evidence="6">The sequence shown here is derived from an EMBL/GenBank/DDBJ whole genome shotgun (WGS) entry which is preliminary data.</text>
</comment>
<evidence type="ECO:0000256" key="3">
    <source>
        <dbReference type="ARBA" id="ARBA00023315"/>
    </source>
</evidence>
<evidence type="ECO:0000256" key="4">
    <source>
        <dbReference type="HAMAP-Rule" id="MF_01812"/>
    </source>
</evidence>
<reference evidence="6" key="1">
    <citation type="submission" date="2024-05" db="EMBL/GenBank/DDBJ databases">
        <title>30 novel species of actinomycetes from the DSMZ collection.</title>
        <authorList>
            <person name="Nouioui I."/>
        </authorList>
    </citation>
    <scope>NUCLEOTIDE SEQUENCE</scope>
    <source>
        <strain evidence="6">DSM 40712</strain>
    </source>
</reference>
<dbReference type="PANTHER" id="PTHR37817:SF1">
    <property type="entry name" value="N-ACETYLTRANSFERASE EIS"/>
    <property type="match status" value="1"/>
</dbReference>
<dbReference type="Pfam" id="PF13527">
    <property type="entry name" value="Acetyltransf_9"/>
    <property type="match status" value="1"/>
</dbReference>
<proteinExistence type="inferred from homology"/>
<sequence>MSDDGGDLVTEPRVLRRDEWSEWYGTLVRAFSGVPKSAEELKLYEALTEADRSLGVWEAGECVGTAGAFGFRMTVPGRAGVPAAGVTMVSVAATHRRRGVLTSMMRRQLDDVRSWGEPLAVLTASEPAIYGRFGYGAASFQLNAEIDTTRVRLSVPDGTDDVRLRYAAPADVLDACEGVYGRLVPGRPGMLARRPGWERLGLLDPESRREGASPLQCVVARRDGAVTGYARFRVGPGWGDEGPRGTVVLEDLAGLDPATEAALWRFLFDIDLTSTLAVRGRPVDEAWQYQVSDIRRCRPLLRDALYVRLVDVGAALAARTYQAPVDVVFEVDDAFCPWNAGRWRLSGDAKGASCERTSDPADLALSVRELGAAYLGGVSLASLGAAGRVRQVRPGALAEASVGFGSDVAPWLPHGF</sequence>
<evidence type="ECO:0000313" key="6">
    <source>
        <dbReference type="EMBL" id="MDT0615160.1"/>
    </source>
</evidence>
<keyword evidence="7" id="KW-1185">Reference proteome</keyword>
<evidence type="ECO:0000313" key="7">
    <source>
        <dbReference type="Proteomes" id="UP001180724"/>
    </source>
</evidence>
<dbReference type="EMBL" id="JAVRFH010000054">
    <property type="protein sequence ID" value="MDT0615160.1"/>
    <property type="molecule type" value="Genomic_DNA"/>
</dbReference>
<dbReference type="InterPro" id="IPR016181">
    <property type="entry name" value="Acyl_CoA_acyltransferase"/>
</dbReference>
<feature type="binding site" evidence="4">
    <location>
        <begin position="125"/>
        <end position="126"/>
    </location>
    <ligand>
        <name>acetyl-CoA</name>
        <dbReference type="ChEBI" id="CHEBI:57288"/>
    </ligand>
</feature>
<dbReference type="PROSITE" id="PS51186">
    <property type="entry name" value="GNAT"/>
    <property type="match status" value="1"/>
</dbReference>
<dbReference type="InterPro" id="IPR000182">
    <property type="entry name" value="GNAT_dom"/>
</dbReference>
<dbReference type="SUPFAM" id="SSF55718">
    <property type="entry name" value="SCP-like"/>
    <property type="match status" value="1"/>
</dbReference>
<feature type="binding site" evidence="4">
    <location>
        <begin position="89"/>
        <end position="91"/>
    </location>
    <ligand>
        <name>acetyl-CoA</name>
        <dbReference type="ChEBI" id="CHEBI:57288"/>
    </ligand>
</feature>
<gene>
    <name evidence="6" type="ORF">RM812_33950</name>
</gene>
<dbReference type="InterPro" id="IPR036527">
    <property type="entry name" value="SCP2_sterol-bd_dom_sf"/>
</dbReference>
<dbReference type="HAMAP" id="MF_01812">
    <property type="entry name" value="Eis"/>
    <property type="match status" value="1"/>
</dbReference>